<dbReference type="EMBL" id="OR343188">
    <property type="protein sequence ID" value="WNL50034.1"/>
    <property type="molecule type" value="Genomic_DNA"/>
</dbReference>
<proteinExistence type="predicted"/>
<sequence length="74" mass="8848">MQGSDPKILAKNYMVECFRDGRKVDIELIKSWGVSDDEIARICMDIQRQNAREMDDIIDRLLERERRKEECILF</sequence>
<organism evidence="1">
    <name type="scientific">Marseillevirus sp</name>
    <dbReference type="NCBI Taxonomy" id="2809551"/>
    <lineage>
        <taxon>Viruses</taxon>
        <taxon>Varidnaviria</taxon>
        <taxon>Bamfordvirae</taxon>
        <taxon>Nucleocytoviricota</taxon>
        <taxon>Megaviricetes</taxon>
        <taxon>Pimascovirales</taxon>
        <taxon>Pimascovirales incertae sedis</taxon>
        <taxon>Marseilleviridae</taxon>
        <taxon>Marseillevirus</taxon>
    </lineage>
</organism>
<protein>
    <submittedName>
        <fullName evidence="1">Uncharacterized protein</fullName>
    </submittedName>
</protein>
<name>A0AA96EP05_9VIRU</name>
<reference evidence="1" key="1">
    <citation type="submission" date="2023-07" db="EMBL/GenBank/DDBJ databases">
        <authorList>
            <person name="Xia Y."/>
        </authorList>
    </citation>
    <scope>NUCLEOTIDE SEQUENCE</scope>
    <source>
        <strain evidence="1">F</strain>
    </source>
</reference>
<evidence type="ECO:0000313" key="1">
    <source>
        <dbReference type="EMBL" id="WNL50034.1"/>
    </source>
</evidence>
<accession>A0AA96EP05</accession>
<gene>
    <name evidence="1" type="ORF">MarFTMF_518</name>
</gene>